<feature type="transmembrane region" description="Helical" evidence="1">
    <location>
        <begin position="78"/>
        <end position="95"/>
    </location>
</feature>
<dbReference type="EMBL" id="WMIB01000007">
    <property type="protein sequence ID" value="MTH53651.1"/>
    <property type="molecule type" value="Genomic_DNA"/>
</dbReference>
<dbReference type="AlphaFoldDB" id="A0A7X2S5M0"/>
<name>A0A7X2S5M0_9BACI</name>
<reference evidence="2 3" key="1">
    <citation type="journal article" date="2017" name="Int. J. Syst. Evol. Microbiol.">
        <title>Bacillus mangrovi sp. nov., isolated from a sediment sample from a mangrove forest.</title>
        <authorList>
            <person name="Gupta V."/>
            <person name="Singh P.K."/>
            <person name="Korpole S."/>
            <person name="Tanuku N.R.S."/>
            <person name="Pinnaka A.K."/>
        </authorList>
    </citation>
    <scope>NUCLEOTIDE SEQUENCE [LARGE SCALE GENOMIC DNA]</scope>
    <source>
        <strain evidence="2 3">KCTC 33872</strain>
    </source>
</reference>
<keyword evidence="3" id="KW-1185">Reference proteome</keyword>
<evidence type="ECO:0000313" key="3">
    <source>
        <dbReference type="Proteomes" id="UP000434639"/>
    </source>
</evidence>
<keyword evidence="1" id="KW-0472">Membrane</keyword>
<evidence type="ECO:0000313" key="2">
    <source>
        <dbReference type="EMBL" id="MTH53651.1"/>
    </source>
</evidence>
<dbReference type="Pfam" id="PF11457">
    <property type="entry name" value="DUF3021"/>
    <property type="match status" value="1"/>
</dbReference>
<feature type="transmembrane region" description="Helical" evidence="1">
    <location>
        <begin position="107"/>
        <end position="127"/>
    </location>
</feature>
<feature type="transmembrane region" description="Helical" evidence="1">
    <location>
        <begin position="45"/>
        <end position="66"/>
    </location>
</feature>
<proteinExistence type="predicted"/>
<keyword evidence="1" id="KW-0812">Transmembrane</keyword>
<accession>A0A7X2S5M0</accession>
<comment type="caution">
    <text evidence="2">The sequence shown here is derived from an EMBL/GenBank/DDBJ whole genome shotgun (WGS) entry which is preliminary data.</text>
</comment>
<evidence type="ECO:0000256" key="1">
    <source>
        <dbReference type="SAM" id="Phobius"/>
    </source>
</evidence>
<keyword evidence="1" id="KW-1133">Transmembrane helix</keyword>
<organism evidence="2 3">
    <name type="scientific">Metabacillus mangrovi</name>
    <dbReference type="NCBI Taxonomy" id="1491830"/>
    <lineage>
        <taxon>Bacteria</taxon>
        <taxon>Bacillati</taxon>
        <taxon>Bacillota</taxon>
        <taxon>Bacilli</taxon>
        <taxon>Bacillales</taxon>
        <taxon>Bacillaceae</taxon>
        <taxon>Metabacillus</taxon>
    </lineage>
</organism>
<gene>
    <name evidence="2" type="ORF">GKZ89_09570</name>
</gene>
<dbReference type="InterPro" id="IPR021560">
    <property type="entry name" value="DUF3021"/>
</dbReference>
<feature type="transmembrane region" description="Helical" evidence="1">
    <location>
        <begin position="133"/>
        <end position="152"/>
    </location>
</feature>
<protein>
    <submittedName>
        <fullName evidence="2">DUF3021 family protein</fullName>
    </submittedName>
</protein>
<dbReference type="Proteomes" id="UP000434639">
    <property type="component" value="Unassembled WGS sequence"/>
</dbReference>
<sequence>MQWQPLCVFLQRQQGIRIKELCSICERKIDRRVRKLTVELVKRSLIGLGISALITFGALTVLLQLALSAPIQVLWENMLGSMIIGVYFGVSSLIFEVEKWSPLKQLTVHFLLSVSVYFSVAFLTGWVPLSFTATAISASCFIIIYFIIWFSIRNYMKKMESEMNSTLKK</sequence>